<feature type="region of interest" description="Disordered" evidence="14">
    <location>
        <begin position="808"/>
        <end position="922"/>
    </location>
</feature>
<keyword evidence="8" id="KW-0677">Repeat</keyword>
<evidence type="ECO:0000256" key="13">
    <source>
        <dbReference type="ARBA" id="ARBA00031747"/>
    </source>
</evidence>
<dbReference type="SUPFAM" id="SSF50978">
    <property type="entry name" value="WD40 repeat-like"/>
    <property type="match status" value="1"/>
</dbReference>
<evidence type="ECO:0000256" key="10">
    <source>
        <dbReference type="ARBA" id="ARBA00023163"/>
    </source>
</evidence>
<dbReference type="InterPro" id="IPR036322">
    <property type="entry name" value="WD40_repeat_dom_sf"/>
</dbReference>
<feature type="compositionally biased region" description="Low complexity" evidence="14">
    <location>
        <begin position="621"/>
        <end position="647"/>
    </location>
</feature>
<feature type="compositionally biased region" description="Pro residues" evidence="14">
    <location>
        <begin position="1372"/>
        <end position="1390"/>
    </location>
</feature>
<evidence type="ECO:0000313" key="17">
    <source>
        <dbReference type="Proteomes" id="UP000663831"/>
    </source>
</evidence>
<feature type="region of interest" description="Disordered" evidence="14">
    <location>
        <begin position="391"/>
        <end position="435"/>
    </location>
</feature>
<feature type="compositionally biased region" description="Polar residues" evidence="14">
    <location>
        <begin position="1649"/>
        <end position="1664"/>
    </location>
</feature>
<dbReference type="Gene3D" id="2.130.10.10">
    <property type="entry name" value="YVTN repeat-like/Quinoprotein amine dehydrogenase"/>
    <property type="match status" value="1"/>
</dbReference>
<feature type="compositionally biased region" description="Basic and acidic residues" evidence="14">
    <location>
        <begin position="823"/>
        <end position="839"/>
    </location>
</feature>
<feature type="compositionally biased region" description="Acidic residues" evidence="14">
    <location>
        <begin position="414"/>
        <end position="424"/>
    </location>
</feature>
<comment type="subcellular location">
    <subcellularLocation>
        <location evidence="2">Cytoplasm</location>
        <location evidence="2">P-body</location>
    </subcellularLocation>
    <subcellularLocation>
        <location evidence="1">Nucleus</location>
    </subcellularLocation>
</comment>
<evidence type="ECO:0000256" key="12">
    <source>
        <dbReference type="ARBA" id="ARBA00025346"/>
    </source>
</evidence>
<dbReference type="Proteomes" id="UP000663831">
    <property type="component" value="Unassembled WGS sequence"/>
</dbReference>
<dbReference type="GO" id="GO:0005669">
    <property type="term" value="C:transcription factor TFIID complex"/>
    <property type="evidence" value="ECO:0007669"/>
    <property type="project" value="InterPro"/>
</dbReference>
<organism evidence="16 17">
    <name type="scientific">Rhizoctonia solani</name>
    <dbReference type="NCBI Taxonomy" id="456999"/>
    <lineage>
        <taxon>Eukaryota</taxon>
        <taxon>Fungi</taxon>
        <taxon>Dikarya</taxon>
        <taxon>Basidiomycota</taxon>
        <taxon>Agaricomycotina</taxon>
        <taxon>Agaricomycetes</taxon>
        <taxon>Cantharellales</taxon>
        <taxon>Ceratobasidiaceae</taxon>
        <taxon>Rhizoctonia</taxon>
    </lineage>
</organism>
<feature type="compositionally biased region" description="Low complexity" evidence="14">
    <location>
        <begin position="118"/>
        <end position="147"/>
    </location>
</feature>
<feature type="region of interest" description="Disordered" evidence="14">
    <location>
        <begin position="1646"/>
        <end position="1737"/>
    </location>
</feature>
<gene>
    <name evidence="16" type="ORF">RDB_LOCUS110496</name>
</gene>
<feature type="compositionally biased region" description="Low complexity" evidence="14">
    <location>
        <begin position="1681"/>
        <end position="1732"/>
    </location>
</feature>
<comment type="function">
    <text evidence="12">Functions as a component of the DNA-binding general transcription factor complex TFIID. Binding of TFIID to a promoter (with or without TATA element) is the initial step in pre-initiation complex (PIC) formation. TFIID plays a key role in the regulation of gene expression by RNA polymerase II through different activities such as transcription activator interaction, core promoter recognition and selectivity, TFIIA and TFIIB interaction, chromatin modification (histone acetylation by TAF1), facilitation of DNA opening and initiation of transcription.</text>
</comment>
<evidence type="ECO:0000256" key="5">
    <source>
        <dbReference type="ARBA" id="ARBA00017306"/>
    </source>
</evidence>
<keyword evidence="11" id="KW-0539">Nucleus</keyword>
<dbReference type="EMBL" id="CAJMWV010004045">
    <property type="protein sequence ID" value="CAE6492503.1"/>
    <property type="molecule type" value="Genomic_DNA"/>
</dbReference>
<feature type="region of interest" description="Disordered" evidence="14">
    <location>
        <begin position="476"/>
        <end position="525"/>
    </location>
</feature>
<evidence type="ECO:0000256" key="7">
    <source>
        <dbReference type="ARBA" id="ARBA00022574"/>
    </source>
</evidence>
<accession>A0A8H3CQ86</accession>
<evidence type="ECO:0000256" key="2">
    <source>
        <dbReference type="ARBA" id="ARBA00004201"/>
    </source>
</evidence>
<dbReference type="GO" id="GO:0031087">
    <property type="term" value="P:deadenylation-independent decapping of nuclear-transcribed mRNA"/>
    <property type="evidence" value="ECO:0007669"/>
    <property type="project" value="InterPro"/>
</dbReference>
<evidence type="ECO:0000256" key="4">
    <source>
        <dbReference type="ARBA" id="ARBA00009639"/>
    </source>
</evidence>
<feature type="compositionally biased region" description="Low complexity" evidence="14">
    <location>
        <begin position="92"/>
        <end position="109"/>
    </location>
</feature>
<feature type="region of interest" description="Disordered" evidence="14">
    <location>
        <begin position="348"/>
        <end position="375"/>
    </location>
</feature>
<evidence type="ECO:0000256" key="8">
    <source>
        <dbReference type="ARBA" id="ARBA00022737"/>
    </source>
</evidence>
<keyword evidence="10" id="KW-0804">Transcription</keyword>
<dbReference type="Gene3D" id="1.10.220.100">
    <property type="entry name" value="conserved c-terminal region of ge- 1"/>
    <property type="match status" value="1"/>
</dbReference>
<feature type="compositionally biased region" description="Polar residues" evidence="14">
    <location>
        <begin position="1"/>
        <end position="28"/>
    </location>
</feature>
<evidence type="ECO:0000256" key="3">
    <source>
        <dbReference type="ARBA" id="ARBA00006178"/>
    </source>
</evidence>
<feature type="compositionally biased region" description="Low complexity" evidence="14">
    <location>
        <begin position="496"/>
        <end position="515"/>
    </location>
</feature>
<feature type="compositionally biased region" description="Pro residues" evidence="14">
    <location>
        <begin position="1306"/>
        <end position="1316"/>
    </location>
</feature>
<comment type="similarity">
    <text evidence="4">Belongs to the WD repeat EDC4 family.</text>
</comment>
<name>A0A8H3CQ86_9AGAM</name>
<evidence type="ECO:0000256" key="9">
    <source>
        <dbReference type="ARBA" id="ARBA00023015"/>
    </source>
</evidence>
<proteinExistence type="inferred from homology"/>
<feature type="compositionally biased region" description="Gly residues" evidence="14">
    <location>
        <begin position="516"/>
        <end position="525"/>
    </location>
</feature>
<feature type="compositionally biased region" description="Pro residues" evidence="14">
    <location>
        <begin position="483"/>
        <end position="495"/>
    </location>
</feature>
<evidence type="ECO:0000259" key="15">
    <source>
        <dbReference type="Pfam" id="PF05236"/>
    </source>
</evidence>
<feature type="compositionally biased region" description="Pro residues" evidence="14">
    <location>
        <begin position="44"/>
        <end position="57"/>
    </location>
</feature>
<dbReference type="PANTHER" id="PTHR15598:SF5">
    <property type="entry name" value="ENHANCER OF MRNA-DECAPPING PROTEIN 4"/>
    <property type="match status" value="1"/>
</dbReference>
<keyword evidence="6" id="KW-0963">Cytoplasm</keyword>
<feature type="region of interest" description="Disordered" evidence="14">
    <location>
        <begin position="78"/>
        <end position="147"/>
    </location>
</feature>
<evidence type="ECO:0000256" key="11">
    <source>
        <dbReference type="ARBA" id="ARBA00023242"/>
    </source>
</evidence>
<dbReference type="InterPro" id="IPR007900">
    <property type="entry name" value="TAF4_C"/>
</dbReference>
<dbReference type="InterPro" id="IPR015943">
    <property type="entry name" value="WD40/YVTN_repeat-like_dom_sf"/>
</dbReference>
<feature type="compositionally biased region" description="Basic and acidic residues" evidence="14">
    <location>
        <begin position="1412"/>
        <end position="1422"/>
    </location>
</feature>
<feature type="domain" description="Transcription initiation factor TFIID component TAF4 C-terminal" evidence="15">
    <location>
        <begin position="248"/>
        <end position="563"/>
    </location>
</feature>
<dbReference type="InterPro" id="IPR044938">
    <property type="entry name" value="EDC4_C_sf"/>
</dbReference>
<feature type="compositionally biased region" description="Polar residues" evidence="14">
    <location>
        <begin position="1356"/>
        <end position="1365"/>
    </location>
</feature>
<keyword evidence="9" id="KW-0805">Transcription regulation</keyword>
<evidence type="ECO:0000313" key="16">
    <source>
        <dbReference type="EMBL" id="CAE6492503.1"/>
    </source>
</evidence>
<feature type="region of interest" description="Disordered" evidence="14">
    <location>
        <begin position="764"/>
        <end position="796"/>
    </location>
</feature>
<feature type="region of interest" description="Disordered" evidence="14">
    <location>
        <begin position="680"/>
        <end position="749"/>
    </location>
</feature>
<dbReference type="PANTHER" id="PTHR15598">
    <property type="entry name" value="ENHANCER OF MRNA-DECAPPING PROTEIN 4"/>
    <property type="match status" value="1"/>
</dbReference>
<feature type="compositionally biased region" description="Gly residues" evidence="14">
    <location>
        <begin position="1342"/>
        <end position="1351"/>
    </location>
</feature>
<comment type="caution">
    <text evidence="16">The sequence shown here is derived from an EMBL/GenBank/DDBJ whole genome shotgun (WGS) entry which is preliminary data.</text>
</comment>
<dbReference type="GO" id="GO:0000932">
    <property type="term" value="C:P-body"/>
    <property type="evidence" value="ECO:0007669"/>
    <property type="project" value="UniProtKB-SubCell"/>
</dbReference>
<evidence type="ECO:0000256" key="14">
    <source>
        <dbReference type="SAM" id="MobiDB-lite"/>
    </source>
</evidence>
<feature type="region of interest" description="Disordered" evidence="14">
    <location>
        <begin position="1"/>
        <end position="66"/>
    </location>
</feature>
<keyword evidence="7" id="KW-0853">WD repeat</keyword>
<evidence type="ECO:0000256" key="6">
    <source>
        <dbReference type="ARBA" id="ARBA00022490"/>
    </source>
</evidence>
<evidence type="ECO:0000256" key="1">
    <source>
        <dbReference type="ARBA" id="ARBA00004123"/>
    </source>
</evidence>
<feature type="compositionally biased region" description="Polar residues" evidence="14">
    <location>
        <begin position="728"/>
        <end position="742"/>
    </location>
</feature>
<feature type="compositionally biased region" description="Basic and acidic residues" evidence="14">
    <location>
        <begin position="392"/>
        <end position="402"/>
    </location>
</feature>
<dbReference type="OrthoDB" id="21128at2759"/>
<dbReference type="InterPro" id="IPR045152">
    <property type="entry name" value="EDC4-like"/>
</dbReference>
<dbReference type="GO" id="GO:0006352">
    <property type="term" value="P:DNA-templated transcription initiation"/>
    <property type="evidence" value="ECO:0007669"/>
    <property type="project" value="InterPro"/>
</dbReference>
<dbReference type="SUPFAM" id="SSF81995">
    <property type="entry name" value="beta-sandwich domain of Sec23/24"/>
    <property type="match status" value="1"/>
</dbReference>
<comment type="similarity">
    <text evidence="3">Belongs to the TAF4 family.</text>
</comment>
<feature type="region of interest" description="Disordered" evidence="14">
    <location>
        <begin position="1305"/>
        <end position="1432"/>
    </location>
</feature>
<feature type="compositionally biased region" description="Low complexity" evidence="14">
    <location>
        <begin position="1393"/>
        <end position="1410"/>
    </location>
</feature>
<dbReference type="Pfam" id="PF05236">
    <property type="entry name" value="TAF4"/>
    <property type="match status" value="1"/>
</dbReference>
<reference evidence="16" key="1">
    <citation type="submission" date="2021-01" db="EMBL/GenBank/DDBJ databases">
        <authorList>
            <person name="Kaushik A."/>
        </authorList>
    </citation>
    <scope>NUCLEOTIDE SEQUENCE</scope>
    <source>
        <strain evidence="16">AG3-1AP</strain>
    </source>
</reference>
<protein>
    <recommendedName>
        <fullName evidence="5">Transcription initiation factor TFIID subunit 4</fullName>
    </recommendedName>
    <alternativeName>
        <fullName evidence="13">TBP-associated factor 4</fullName>
    </alternativeName>
</protein>
<feature type="region of interest" description="Disordered" evidence="14">
    <location>
        <begin position="586"/>
        <end position="650"/>
    </location>
</feature>
<sequence length="1874" mass="199976">MSASVETITNTIKKQKLNNGSPLSTMSVTNPTPTPAPASASPAPGTPAPATPIPPNGAQPQAPTQWAQIPIDPALQNAQPYPQYAWPPQPTGAPAVASPAPTTATTAAPTPQPIRAKPSTPAPAVSSPAPIAPTTSTTPAPAPGTTPATPYAASPYYPPGYRYPYPYQGQPQYAYTYANGQYYAVPQQVPQPAAATAQTTAAPAAGTTPATPARVVMPTAASSATTNSTAQAVAGVGQPMQQQPTSQLNDALAGIVDLRAEEDALARGHQDVGNAYYHREGDRSKRVGPALESSKLWMSERLKAILSAQGLTNLPEEALNYAMLAWKARLQMLWDKALAAAEHRYSSQYSRPPSFWNPPPSDGTTPNPAVPPTPMWSTVVKRDVAKQLSAIERAEKEEETRARRERRTAAAQAEADDAVEDDDADGRKAKKMRALGPGVTARMMPEDVKKKMSDNTANRAAGLGTGKYAWMTAGTAGGGAASPAPPKPKPAPTPAPTLTAGTTGTTTAAAPATTAAGGGAAPKAGGWGRAYAAVSKTAVGTETKDEGVTVTLRDALFVASRERGFGGGRGNPEQIGRRDNMDAATTEYDPYDMSHPQESPRKQAGSVTSTASLHGFMGRASPTQMPMPMSSPETQPQPQSPPRGGSPAHSVHNLDALLRHIPANPMYSAGAHANASMTFPVHAHTPPRSSSEIGMGTPSSTLMGPPMSPGGGTSRQNALLSLLLPQDADQSSPGGYSSQATPQAHRPGDAQGKALLEQIMANPPRQQTFPFSPPQGHADPGPPPPQHTLAQSHESPVPMRKSMFEFVSPFDSLSGPPPPPEHQQQHDPPKQDVPFEHQHMYNAFPSPPAKPRTPEYQQPARYKQPSPIPSHVHPAPAGSGSEGGKQSSPVSVGRRDMSPARGGSGRKRADKNRKTGMGNGAGSTEVIEFDVSVALDPIKASADGISIMPIALLKLDSIYLPGTTIAASYFIAYAMTKGRVRLISRSNGARALLKLPNTFNQTTSVVDMVAAGNCLACITSDGGAVVWEVPSTFDDERNFAPALLLQVFPSNLRTVKWHANGELALASDREVYLLDAREAADAFHGQPVPLNNLRQVAKVFGIPSPLVSFTFDYSNNAIATISIDSVLRLWSIKETYTIWEGTIPGQGEPSSVDVFDVGVIVGRKQGTILQLLAPLSTTILSTLRFISSMDPAVEDDGRMFGHLSYDSRLRTLWVANSARASLIAVRVLVESDDPSAGPGAGVRGAFEQIVEFPTPAPTINITLLAPDDAEEPQLAVAAFAVHVAGVDQINVDREAFEHALATLPAKLPPQPQPQQPLPQQGMQHHPHRAESPMPLPIVPGLGDIGTGGTLPPGGLQQAQLSQSTKGPLRGRTPPPPTSDEPESIPRPPPTDLSASVGPKAAASSGASVKSTKAKDKEREKSKIVSGGEGGDGTVLKEIRKVEENLHTKIGRLITRELDKQHQRLDELRVADQAADFTRQETILKLISNELTKNTTRVVEVAIRSEVQNSVLPALEQIAKVEIKNALNNQIARGIADSMKQTLPNEIERLLLRPDVSNHVARTFSQAVTPLIERHVKEAINTTLIPAYQQSNVAMHQELTHDIHSEILSLKKEIITWQGEALKTSEATIRDMEISIRNLTDQVKALSMAVHSQTTRNSPGPSMQPSHMRGASIPSPLSSIGQPPSYGPQQQQQQQQQTYQQPQPQQHQQSYNQWMQPQQQQPQQQSQQQPQQPRSEDWDDTFLGVLSTQDHGKLRELLARCNPEVIMPSSGNGQSPLSQAVVLTLIHRLSSTLSELSPIDEGFKLGLWWLQRASYTVVPNDPVIAPYSSRVMQSAQQILGSTVNRLNLLPGGPSLVETNSMIAQIQRTLSNKMAI</sequence>